<dbReference type="EMBL" id="UZAF01020922">
    <property type="protein sequence ID" value="VDO73975.1"/>
    <property type="molecule type" value="Genomic_DNA"/>
</dbReference>
<proteinExistence type="predicted"/>
<dbReference type="AlphaFoldDB" id="A0A0N4X3I4"/>
<name>A0A0N4X3I4_HAEPC</name>
<keyword evidence="2" id="KW-1185">Reference proteome</keyword>
<dbReference type="OrthoDB" id="5863278at2759"/>
<reference evidence="3" key="1">
    <citation type="submission" date="2017-02" db="UniProtKB">
        <authorList>
            <consortium name="WormBaseParasite"/>
        </authorList>
    </citation>
    <scope>IDENTIFICATION</scope>
</reference>
<evidence type="ECO:0000313" key="3">
    <source>
        <dbReference type="WBParaSite" id="HPLM_0001892601-mRNA-1"/>
    </source>
</evidence>
<organism evidence="3">
    <name type="scientific">Haemonchus placei</name>
    <name type="common">Barber's pole worm</name>
    <dbReference type="NCBI Taxonomy" id="6290"/>
    <lineage>
        <taxon>Eukaryota</taxon>
        <taxon>Metazoa</taxon>
        <taxon>Ecdysozoa</taxon>
        <taxon>Nematoda</taxon>
        <taxon>Chromadorea</taxon>
        <taxon>Rhabditida</taxon>
        <taxon>Rhabditina</taxon>
        <taxon>Rhabditomorpha</taxon>
        <taxon>Strongyloidea</taxon>
        <taxon>Trichostrongylidae</taxon>
        <taxon>Haemonchus</taxon>
    </lineage>
</organism>
<sequence>KTRIIDGTHCRIQRPKYAERDNICREGCHILNKRIVVDYDMKIRWTSLLYEQLKREEVKGVPLRDSAYAAEPFCGSRSTLLGLDRVLIINYLYNSIAELFFAEERYNRAICSARVLVEHAFEILKRQFHAECR</sequence>
<evidence type="ECO:0000313" key="2">
    <source>
        <dbReference type="Proteomes" id="UP000268014"/>
    </source>
</evidence>
<dbReference type="Proteomes" id="UP000268014">
    <property type="component" value="Unassembled WGS sequence"/>
</dbReference>
<gene>
    <name evidence="1" type="ORF">HPLM_LOCUS18918</name>
</gene>
<accession>A0A0N4X3I4</accession>
<reference evidence="1 2" key="2">
    <citation type="submission" date="2018-11" db="EMBL/GenBank/DDBJ databases">
        <authorList>
            <consortium name="Pathogen Informatics"/>
        </authorList>
    </citation>
    <scope>NUCLEOTIDE SEQUENCE [LARGE SCALE GENOMIC DNA]</scope>
    <source>
        <strain evidence="1 2">MHpl1</strain>
    </source>
</reference>
<dbReference type="WBParaSite" id="HPLM_0001892601-mRNA-1">
    <property type="protein sequence ID" value="HPLM_0001892601-mRNA-1"/>
    <property type="gene ID" value="HPLM_0001892601"/>
</dbReference>
<evidence type="ECO:0000313" key="1">
    <source>
        <dbReference type="EMBL" id="VDO73975.1"/>
    </source>
</evidence>
<protein>
    <submittedName>
        <fullName evidence="3">DDE_Tnp_1_7 domain-containing protein</fullName>
    </submittedName>
</protein>